<keyword evidence="2" id="KW-1185">Reference proteome</keyword>
<sequence length="101" mass="10662">SNGQLLLKGGQVVLDGATTSANQINISADSLSHQKGQMVQRGTLKPLTLAIKDQLNNQLGFIQSRSGLQLKTTTLNNQGGQLSSALNYDVQLDVAALLDNS</sequence>
<dbReference type="InterPro" id="IPR010069">
    <property type="entry name" value="CdiA_FHA1_rpt"/>
</dbReference>
<feature type="non-terminal residue" evidence="1">
    <location>
        <position position="1"/>
    </location>
</feature>
<dbReference type="NCBIfam" id="TIGR01731">
    <property type="entry name" value="fil_hemag_20aa"/>
    <property type="match status" value="1"/>
</dbReference>
<dbReference type="EMBL" id="JBEHGX010000226">
    <property type="protein sequence ID" value="MER0128484.1"/>
    <property type="molecule type" value="Genomic_DNA"/>
</dbReference>
<evidence type="ECO:0000313" key="1">
    <source>
        <dbReference type="EMBL" id="MER0128484.1"/>
    </source>
</evidence>
<protein>
    <submittedName>
        <fullName evidence="1">Uncharacterized protein</fullName>
    </submittedName>
</protein>
<feature type="non-terminal residue" evidence="1">
    <location>
        <position position="101"/>
    </location>
</feature>
<gene>
    <name evidence="1" type="ORF">ABQG75_22650</name>
</gene>
<evidence type="ECO:0000313" key="2">
    <source>
        <dbReference type="Proteomes" id="UP001447374"/>
    </source>
</evidence>
<proteinExistence type="predicted"/>
<reference evidence="1 2" key="1">
    <citation type="submission" date="2024-06" db="EMBL/GenBank/DDBJ databases">
        <title>Fanconibacter daqui strain Q02 whole shotgun sequencing project.</title>
        <authorList>
            <person name="Rodrigues J.W.A."/>
            <person name="Viana L.C."/>
            <person name="Vieira E.C."/>
            <person name="Souza F.O.L."/>
            <person name="Alegria O.C."/>
            <person name="Patroca S."/>
            <person name="Cruz A.C.R."/>
            <person name="Nunes A.R.C."/>
        </authorList>
    </citation>
    <scope>NUCLEOTIDE SEQUENCE [LARGE SCALE GENOMIC DNA]</scope>
    <source>
        <strain evidence="1 2">Q02</strain>
    </source>
</reference>
<accession>A0ABV1PUF8</accession>
<dbReference type="RefSeq" id="WP_349951952.1">
    <property type="nucleotide sequence ID" value="NZ_JBEHGX010000226.1"/>
</dbReference>
<name>A0ABV1PUF8_9ENTR</name>
<dbReference type="Proteomes" id="UP001447374">
    <property type="component" value="Unassembled WGS sequence"/>
</dbReference>
<comment type="caution">
    <text evidence="1">The sequence shown here is derived from an EMBL/GenBank/DDBJ whole genome shotgun (WGS) entry which is preliminary data.</text>
</comment>
<organism evidence="1 2">
    <name type="scientific">Franconibacter daqui</name>
    <dbReference type="NCBI Taxonomy" id="2047724"/>
    <lineage>
        <taxon>Bacteria</taxon>
        <taxon>Pseudomonadati</taxon>
        <taxon>Pseudomonadota</taxon>
        <taxon>Gammaproteobacteria</taxon>
        <taxon>Enterobacterales</taxon>
        <taxon>Enterobacteriaceae</taxon>
        <taxon>Franconibacter</taxon>
    </lineage>
</organism>